<evidence type="ECO:0000313" key="2">
    <source>
        <dbReference type="EMBL" id="ROR89476.1"/>
    </source>
</evidence>
<dbReference type="Gene3D" id="3.20.20.100">
    <property type="entry name" value="NADP-dependent oxidoreductase domain"/>
    <property type="match status" value="1"/>
</dbReference>
<dbReference type="Pfam" id="PF00248">
    <property type="entry name" value="Aldo_ket_red"/>
    <property type="match status" value="1"/>
</dbReference>
<keyword evidence="3" id="KW-1185">Reference proteome</keyword>
<feature type="domain" description="NADP-dependent oxidoreductase" evidence="1">
    <location>
        <begin position="41"/>
        <end position="284"/>
    </location>
</feature>
<dbReference type="Proteomes" id="UP000281738">
    <property type="component" value="Unassembled WGS sequence"/>
</dbReference>
<dbReference type="OrthoDB" id="5522046at2"/>
<proteinExistence type="predicted"/>
<dbReference type="InterPro" id="IPR023210">
    <property type="entry name" value="NADP_OxRdtase_dom"/>
</dbReference>
<dbReference type="InterPro" id="IPR036812">
    <property type="entry name" value="NAD(P)_OxRdtase_dom_sf"/>
</dbReference>
<protein>
    <submittedName>
        <fullName evidence="2">Aryl-alcohol dehydrogenase-like predicted oxidoreductase</fullName>
    </submittedName>
</protein>
<reference evidence="2 3" key="1">
    <citation type="submission" date="2018-11" db="EMBL/GenBank/DDBJ databases">
        <title>Sequencing the genomes of 1000 actinobacteria strains.</title>
        <authorList>
            <person name="Klenk H.-P."/>
        </authorList>
    </citation>
    <scope>NUCLEOTIDE SEQUENCE [LARGE SCALE GENOMIC DNA]</scope>
    <source>
        <strain evidence="2 3">DSM 12652</strain>
    </source>
</reference>
<dbReference type="PANTHER" id="PTHR43312">
    <property type="entry name" value="D-THREO-ALDOSE 1-DEHYDROGENASE"/>
    <property type="match status" value="1"/>
</dbReference>
<dbReference type="AlphaFoldDB" id="A0A3N2CPY0"/>
<sequence length="310" mass="32606">MSAELGLGTAALGRPEYLNLGHGDDLAADAGPERYDVQRLRSHAVAVLDAAWEAGVRHYDAARSYGAAEEFLGGWLAAAPARRREVRVGSKWGYTYVAGFSPGAAEHETKDHSVATLERQWPETLAALGGPPDLYLVHSLTSDSPALGDEAVLRRLRALADEGVRVGLSTSGPDQADVLRRALALPDPPFTTVQSTWNPLEPSAGPALARAHDAGWLVVVKEAMANGRLAGPQSVLATAAHELSSTPDAVALAVAAAQPWADVVLAGASTTAQLHANLAARDLVVPAGGWEGHAEPAAAYWEHRRSLPWT</sequence>
<accession>A0A3N2CPY0</accession>
<evidence type="ECO:0000313" key="3">
    <source>
        <dbReference type="Proteomes" id="UP000281738"/>
    </source>
</evidence>
<dbReference type="InterPro" id="IPR053135">
    <property type="entry name" value="AKR2_Oxidoreductase"/>
</dbReference>
<dbReference type="EMBL" id="RKHO01000001">
    <property type="protein sequence ID" value="ROR89476.1"/>
    <property type="molecule type" value="Genomic_DNA"/>
</dbReference>
<dbReference type="RefSeq" id="WP_123388831.1">
    <property type="nucleotide sequence ID" value="NZ_RKHO01000001.1"/>
</dbReference>
<organism evidence="2 3">
    <name type="scientific">Nocardioides aurantiacus</name>
    <dbReference type="NCBI Taxonomy" id="86796"/>
    <lineage>
        <taxon>Bacteria</taxon>
        <taxon>Bacillati</taxon>
        <taxon>Actinomycetota</taxon>
        <taxon>Actinomycetes</taxon>
        <taxon>Propionibacteriales</taxon>
        <taxon>Nocardioidaceae</taxon>
        <taxon>Nocardioides</taxon>
    </lineage>
</organism>
<evidence type="ECO:0000259" key="1">
    <source>
        <dbReference type="Pfam" id="PF00248"/>
    </source>
</evidence>
<dbReference type="PANTHER" id="PTHR43312:SF1">
    <property type="entry name" value="NADP-DEPENDENT OXIDOREDUCTASE DOMAIN-CONTAINING PROTEIN"/>
    <property type="match status" value="1"/>
</dbReference>
<gene>
    <name evidence="2" type="ORF">EDD33_0301</name>
</gene>
<name>A0A3N2CPY0_9ACTN</name>
<comment type="caution">
    <text evidence="2">The sequence shown here is derived from an EMBL/GenBank/DDBJ whole genome shotgun (WGS) entry which is preliminary data.</text>
</comment>
<dbReference type="SUPFAM" id="SSF51430">
    <property type="entry name" value="NAD(P)-linked oxidoreductase"/>
    <property type="match status" value="1"/>
</dbReference>